<keyword evidence="3" id="KW-1185">Reference proteome</keyword>
<proteinExistence type="predicted"/>
<dbReference type="InterPro" id="IPR029063">
    <property type="entry name" value="SAM-dependent_MTases_sf"/>
</dbReference>
<comment type="caution">
    <text evidence="2">The sequence shown here is derived from an EMBL/GenBank/DDBJ whole genome shotgun (WGS) entry which is preliminary data.</text>
</comment>
<dbReference type="GO" id="GO:0032259">
    <property type="term" value="P:methylation"/>
    <property type="evidence" value="ECO:0007669"/>
    <property type="project" value="UniProtKB-KW"/>
</dbReference>
<dbReference type="Proteomes" id="UP000664303">
    <property type="component" value="Unassembled WGS sequence"/>
</dbReference>
<protein>
    <submittedName>
        <fullName evidence="2">FkbM family methyltransferase</fullName>
    </submittedName>
</protein>
<dbReference type="InterPro" id="IPR006342">
    <property type="entry name" value="FkbM_mtfrase"/>
</dbReference>
<dbReference type="CDD" id="cd02440">
    <property type="entry name" value="AdoMet_MTases"/>
    <property type="match status" value="1"/>
</dbReference>
<dbReference type="InterPro" id="IPR052514">
    <property type="entry name" value="SAM-dependent_MTase"/>
</dbReference>
<dbReference type="AlphaFoldDB" id="A0A939DH63"/>
<dbReference type="EMBL" id="JAFKCZ010000011">
    <property type="protein sequence ID" value="MBN7798009.1"/>
    <property type="molecule type" value="Genomic_DNA"/>
</dbReference>
<dbReference type="PANTHER" id="PTHR34203:SF15">
    <property type="entry name" value="SLL1173 PROTEIN"/>
    <property type="match status" value="1"/>
</dbReference>
<keyword evidence="2" id="KW-0808">Transferase</keyword>
<dbReference type="Gene3D" id="3.40.50.150">
    <property type="entry name" value="Vaccinia Virus protein VP39"/>
    <property type="match status" value="1"/>
</dbReference>
<name>A0A939DH63_9GAMM</name>
<reference evidence="2" key="1">
    <citation type="submission" date="2021-02" db="EMBL/GenBank/DDBJ databases">
        <title>PHA producing bacteria isolated from coastal sediment in Guangdong, Shenzhen.</title>
        <authorList>
            <person name="Zheng W."/>
            <person name="Yu S."/>
            <person name="Huang Y."/>
        </authorList>
    </citation>
    <scope>NUCLEOTIDE SEQUENCE</scope>
    <source>
        <strain evidence="2">TN14-10</strain>
    </source>
</reference>
<dbReference type="NCBIfam" id="TIGR01444">
    <property type="entry name" value="fkbM_fam"/>
    <property type="match status" value="1"/>
</dbReference>
<keyword evidence="2" id="KW-0489">Methyltransferase</keyword>
<accession>A0A939DH63</accession>
<organism evidence="2 3">
    <name type="scientific">Parahaliea mediterranea</name>
    <dbReference type="NCBI Taxonomy" id="651086"/>
    <lineage>
        <taxon>Bacteria</taxon>
        <taxon>Pseudomonadati</taxon>
        <taxon>Pseudomonadota</taxon>
        <taxon>Gammaproteobacteria</taxon>
        <taxon>Cellvibrionales</taxon>
        <taxon>Halieaceae</taxon>
        <taxon>Parahaliea</taxon>
    </lineage>
</organism>
<evidence type="ECO:0000259" key="1">
    <source>
        <dbReference type="Pfam" id="PF05050"/>
    </source>
</evidence>
<dbReference type="Pfam" id="PF05050">
    <property type="entry name" value="Methyltransf_21"/>
    <property type="match status" value="1"/>
</dbReference>
<feature type="domain" description="Methyltransferase FkbM" evidence="1">
    <location>
        <begin position="60"/>
        <end position="211"/>
    </location>
</feature>
<dbReference type="PANTHER" id="PTHR34203">
    <property type="entry name" value="METHYLTRANSFERASE, FKBM FAMILY PROTEIN"/>
    <property type="match status" value="1"/>
</dbReference>
<dbReference type="SUPFAM" id="SSF53335">
    <property type="entry name" value="S-adenosyl-L-methionine-dependent methyltransferases"/>
    <property type="match status" value="1"/>
</dbReference>
<evidence type="ECO:0000313" key="2">
    <source>
        <dbReference type="EMBL" id="MBN7798009.1"/>
    </source>
</evidence>
<evidence type="ECO:0000313" key="3">
    <source>
        <dbReference type="Proteomes" id="UP000664303"/>
    </source>
</evidence>
<sequence length="269" mass="28900">MPPEEAVSLALPGAGSRLSLVVHGDRDRCISRQLRERGIWEPFETALVRAALLPGGVFVDVGANLGYFTVLAADGVGAEGRVYAFEPDPDNARLLRANVRRNGFDARVAVVEAGLAATDSTGQLFLSPDNLGDHQLFAAGEARRQVPVRLLHGADYLATRVTRMDMLKVDTQGFEYEVMLGLLPLLRTLPAPPRILIELTPLSLRQAGSSGRRLVELLAGLGQPLWIVDHIEHVLAPTSAAELARWCDNVDGCAGDAGFMNILVGPSPL</sequence>
<gene>
    <name evidence="2" type="ORF">JYP50_15480</name>
</gene>
<dbReference type="GO" id="GO:0008168">
    <property type="term" value="F:methyltransferase activity"/>
    <property type="evidence" value="ECO:0007669"/>
    <property type="project" value="UniProtKB-KW"/>
</dbReference>
<dbReference type="RefSeq" id="WP_206561453.1">
    <property type="nucleotide sequence ID" value="NZ_JAFKCZ010000011.1"/>
</dbReference>